<feature type="compositionally biased region" description="Basic and acidic residues" evidence="1">
    <location>
        <begin position="123"/>
        <end position="144"/>
    </location>
</feature>
<dbReference type="Proteomes" id="UP000245119">
    <property type="component" value="Linkage Group LG12"/>
</dbReference>
<gene>
    <name evidence="2" type="ORF">C0Q70_19533</name>
</gene>
<name>A0A2T7NJL1_POMCA</name>
<keyword evidence="3" id="KW-1185">Reference proteome</keyword>
<dbReference type="EMBL" id="PZQS01000012">
    <property type="protein sequence ID" value="PVD21360.1"/>
    <property type="molecule type" value="Genomic_DNA"/>
</dbReference>
<accession>A0A2T7NJL1</accession>
<organism evidence="2 3">
    <name type="scientific">Pomacea canaliculata</name>
    <name type="common">Golden apple snail</name>
    <dbReference type="NCBI Taxonomy" id="400727"/>
    <lineage>
        <taxon>Eukaryota</taxon>
        <taxon>Metazoa</taxon>
        <taxon>Spiralia</taxon>
        <taxon>Lophotrochozoa</taxon>
        <taxon>Mollusca</taxon>
        <taxon>Gastropoda</taxon>
        <taxon>Caenogastropoda</taxon>
        <taxon>Architaenioglossa</taxon>
        <taxon>Ampullarioidea</taxon>
        <taxon>Ampullariidae</taxon>
        <taxon>Pomacea</taxon>
    </lineage>
</organism>
<protein>
    <submittedName>
        <fullName evidence="2">Uncharacterized protein</fullName>
    </submittedName>
</protein>
<sequence length="175" mass="19097">MKGGPLPYPQLPVPCTLLHSTALATGSRDDVSRAPLRQPIIGTLCDVSRGMASSPLFLQSLTPPCMFAKGKQWRTVLVFLTFLLEHSHGNLLRGKAGEKVAEGRQAGSTRKPFQSRGQGSVGKQEEDCDSRSYGDEEEHPEQKVVDGAADVQPGDVSPVVEDEVVPRKHIVKQWR</sequence>
<reference evidence="2 3" key="1">
    <citation type="submission" date="2018-04" db="EMBL/GenBank/DDBJ databases">
        <title>The genome of golden apple snail Pomacea canaliculata provides insight into stress tolerance and invasive adaptation.</title>
        <authorList>
            <person name="Liu C."/>
            <person name="Liu B."/>
            <person name="Ren Y."/>
            <person name="Zhang Y."/>
            <person name="Wang H."/>
            <person name="Li S."/>
            <person name="Jiang F."/>
            <person name="Yin L."/>
            <person name="Zhang G."/>
            <person name="Qian W."/>
            <person name="Fan W."/>
        </authorList>
    </citation>
    <scope>NUCLEOTIDE SEQUENCE [LARGE SCALE GENOMIC DNA]</scope>
    <source>
        <strain evidence="2">SZHN2017</strain>
        <tissue evidence="2">Muscle</tissue>
    </source>
</reference>
<evidence type="ECO:0000256" key="1">
    <source>
        <dbReference type="SAM" id="MobiDB-lite"/>
    </source>
</evidence>
<comment type="caution">
    <text evidence="2">The sequence shown here is derived from an EMBL/GenBank/DDBJ whole genome shotgun (WGS) entry which is preliminary data.</text>
</comment>
<feature type="compositionally biased region" description="Polar residues" evidence="1">
    <location>
        <begin position="106"/>
        <end position="118"/>
    </location>
</feature>
<evidence type="ECO:0000313" key="2">
    <source>
        <dbReference type="EMBL" id="PVD21360.1"/>
    </source>
</evidence>
<dbReference type="AlphaFoldDB" id="A0A2T7NJL1"/>
<evidence type="ECO:0000313" key="3">
    <source>
        <dbReference type="Proteomes" id="UP000245119"/>
    </source>
</evidence>
<proteinExistence type="predicted"/>
<feature type="region of interest" description="Disordered" evidence="1">
    <location>
        <begin position="95"/>
        <end position="162"/>
    </location>
</feature>